<dbReference type="Gene3D" id="1.25.40.10">
    <property type="entry name" value="Tetratricopeptide repeat domain"/>
    <property type="match status" value="1"/>
</dbReference>
<proteinExistence type="predicted"/>
<dbReference type="EMBL" id="UINC01007058">
    <property type="protein sequence ID" value="SVA31183.1"/>
    <property type="molecule type" value="Genomic_DNA"/>
</dbReference>
<gene>
    <name evidence="1" type="ORF">METZ01_LOCUS84037</name>
</gene>
<protein>
    <submittedName>
        <fullName evidence="1">Uncharacterized protein</fullName>
    </submittedName>
</protein>
<dbReference type="Pfam" id="PF14559">
    <property type="entry name" value="TPR_19"/>
    <property type="match status" value="1"/>
</dbReference>
<accession>A0A381UW61</accession>
<evidence type="ECO:0000313" key="1">
    <source>
        <dbReference type="EMBL" id="SVA31183.1"/>
    </source>
</evidence>
<dbReference type="SUPFAM" id="SSF48452">
    <property type="entry name" value="TPR-like"/>
    <property type="match status" value="1"/>
</dbReference>
<sequence length="250" mass="28538">MNTNFNKLWRLNSALFLFALIFETSPVFAQSPTLAEIDHLHQESTSKQEYENISSQIEKVLTINPDQYKWKWRQARAHYALAKKSGDSKIDHYGQCILYSTQAIELQPDSAISYFYRGLCRGKQGEMKGVWASLGIIDPFEKDMKKAVSLDPTVSHSGPHRALGKLYLELPFFLGGDLDKAEFHLKAAVRLAPDYAENQLGLAQVLIKKNNYTEAREFLHKLIQLTDNTQNEKLLSLKKEGMELMEEISP</sequence>
<dbReference type="AlphaFoldDB" id="A0A381UW61"/>
<reference evidence="1" key="1">
    <citation type="submission" date="2018-05" db="EMBL/GenBank/DDBJ databases">
        <authorList>
            <person name="Lanie J.A."/>
            <person name="Ng W.-L."/>
            <person name="Kazmierczak K.M."/>
            <person name="Andrzejewski T.M."/>
            <person name="Davidsen T.M."/>
            <person name="Wayne K.J."/>
            <person name="Tettelin H."/>
            <person name="Glass J.I."/>
            <person name="Rusch D."/>
            <person name="Podicherti R."/>
            <person name="Tsui H.-C.T."/>
            <person name="Winkler M.E."/>
        </authorList>
    </citation>
    <scope>NUCLEOTIDE SEQUENCE</scope>
</reference>
<name>A0A381UW61_9ZZZZ</name>
<dbReference type="InterPro" id="IPR011990">
    <property type="entry name" value="TPR-like_helical_dom_sf"/>
</dbReference>
<organism evidence="1">
    <name type="scientific">marine metagenome</name>
    <dbReference type="NCBI Taxonomy" id="408172"/>
    <lineage>
        <taxon>unclassified sequences</taxon>
        <taxon>metagenomes</taxon>
        <taxon>ecological metagenomes</taxon>
    </lineage>
</organism>